<dbReference type="EMBL" id="FN645509">
    <property type="protein sequence ID" value="CBI82215.1"/>
    <property type="molecule type" value="Genomic_DNA"/>
</dbReference>
<protein>
    <submittedName>
        <fullName evidence="1">Uncharacterized protein</fullName>
    </submittedName>
</protein>
<gene>
    <name evidence="1" type="ORF">B11C_40070</name>
</gene>
<sequence>MQLFPLCLENQYKKQIVQKRGYLFFTKNIFINYTFFVI</sequence>
<organism evidence="1">
    <name type="scientific">Bartonella schoenbuchensis (strain DSM 13525 / NCTC 13165 / R1)</name>
    <dbReference type="NCBI Taxonomy" id="687861"/>
    <lineage>
        <taxon>Bacteria</taxon>
        <taxon>Pseudomonadati</taxon>
        <taxon>Pseudomonadota</taxon>
        <taxon>Alphaproteobacteria</taxon>
        <taxon>Hyphomicrobiales</taxon>
        <taxon>Bartonellaceae</taxon>
        <taxon>Bartonella</taxon>
    </lineage>
</organism>
<dbReference type="AlphaFoldDB" id="E6YZC7"/>
<reference evidence="1" key="1">
    <citation type="journal article" date="2011" name="PLoS Genet.">
        <title>Parallel evolution of a type IV secretion system in radiating lineages of the host-restricted bacterial pathogen Bartonella.</title>
        <authorList>
            <person name="Engel P."/>
            <person name="Salzburger W."/>
            <person name="Liesch M."/>
            <person name="Chang C.C."/>
            <person name="Maruyama S."/>
            <person name="Lanz C."/>
            <person name="Calteau A."/>
            <person name="Lajus A."/>
            <person name="Medigue C."/>
            <person name="Schuster S.C."/>
            <person name="Dehio C."/>
        </authorList>
    </citation>
    <scope>NUCLEOTIDE SEQUENCE</scope>
    <source>
        <strain evidence="1">R1</strain>
    </source>
</reference>
<proteinExistence type="predicted"/>
<accession>E6YZC7</accession>
<name>E6YZC7_BARSR</name>
<evidence type="ECO:0000313" key="1">
    <source>
        <dbReference type="EMBL" id="CBI82215.1"/>
    </source>
</evidence>